<dbReference type="SUPFAM" id="SSF143120">
    <property type="entry name" value="YefM-like"/>
    <property type="match status" value="1"/>
</dbReference>
<keyword evidence="3" id="KW-1185">Reference proteome</keyword>
<gene>
    <name evidence="2" type="ORF">EKN56_03560</name>
</gene>
<dbReference type="RefSeq" id="WP_130590549.1">
    <property type="nucleotide sequence ID" value="NZ_CP034752.1"/>
</dbReference>
<evidence type="ECO:0000313" key="3">
    <source>
        <dbReference type="Proteomes" id="UP000293154"/>
    </source>
</evidence>
<sequence>MKIKTISYIKKHAADLDLSEPILVTHNDIPAYVIESFEDRKFKDDAIAILKILTLSEKDKQQGKLYSRKQLLKEI</sequence>
<protein>
    <submittedName>
        <fullName evidence="2">Type II toxin-antitoxin system Phd/YefM family antitoxin</fullName>
    </submittedName>
</protein>
<proteinExistence type="inferred from homology"/>
<dbReference type="Proteomes" id="UP000293154">
    <property type="component" value="Chromosome"/>
</dbReference>
<dbReference type="InterPro" id="IPR036165">
    <property type="entry name" value="YefM-like_sf"/>
</dbReference>
<dbReference type="OrthoDB" id="6168250at2"/>
<organism evidence="2 3">
    <name type="scientific">Limnobaculum zhutongyuii</name>
    <dbReference type="NCBI Taxonomy" id="2498113"/>
    <lineage>
        <taxon>Bacteria</taxon>
        <taxon>Pseudomonadati</taxon>
        <taxon>Pseudomonadota</taxon>
        <taxon>Gammaproteobacteria</taxon>
        <taxon>Enterobacterales</taxon>
        <taxon>Budviciaceae</taxon>
        <taxon>Limnobaculum</taxon>
    </lineage>
</organism>
<evidence type="ECO:0000256" key="1">
    <source>
        <dbReference type="ARBA" id="ARBA00009981"/>
    </source>
</evidence>
<dbReference type="AlphaFoldDB" id="A0A411WH24"/>
<name>A0A411WH24_9GAMM</name>
<dbReference type="EMBL" id="CP034752">
    <property type="protein sequence ID" value="QBH95558.1"/>
    <property type="molecule type" value="Genomic_DNA"/>
</dbReference>
<dbReference type="KEGG" id="prag:EKN56_03560"/>
<reference evidence="2 3" key="1">
    <citation type="submission" date="2019-03" db="EMBL/GenBank/DDBJ databases">
        <title>Pragia sp. nov. isolated from the gut tract of Carduelis flavirostris.</title>
        <authorList>
            <person name="Ge Y."/>
        </authorList>
    </citation>
    <scope>NUCLEOTIDE SEQUENCE [LARGE SCALE GENOMIC DNA]</scope>
    <source>
        <strain evidence="2 3">CF-458</strain>
    </source>
</reference>
<accession>A0A411WH24</accession>
<evidence type="ECO:0000313" key="2">
    <source>
        <dbReference type="EMBL" id="QBH95558.1"/>
    </source>
</evidence>
<comment type="similarity">
    <text evidence="1">Belongs to the phD/YefM antitoxin family.</text>
</comment>